<comment type="caution">
    <text evidence="1">The sequence shown here is derived from an EMBL/GenBank/DDBJ whole genome shotgun (WGS) entry which is preliminary data.</text>
</comment>
<evidence type="ECO:0000313" key="1">
    <source>
        <dbReference type="EMBL" id="GFA51765.1"/>
    </source>
</evidence>
<name>A0A699JQM1_TANCI</name>
<dbReference type="EMBL" id="BKCJ010437991">
    <property type="protein sequence ID" value="GFA51765.1"/>
    <property type="molecule type" value="Genomic_DNA"/>
</dbReference>
<gene>
    <name evidence="1" type="ORF">Tci_623737</name>
</gene>
<protein>
    <submittedName>
        <fullName evidence="1">Uncharacterized protein</fullName>
    </submittedName>
</protein>
<sequence length="178" mass="19756">MRINHQNFSNSKRNFSSTAVLTKSGIVSISTPMKSSSRAATPVSAAKPINTDALKPLVNVAKPRQNALQKSHSLSRRPFYQQPALKNRNLNNKINTATVNSVNTAKGNRVTSNVGKQEINVVKSLAFWVCRPKIKGDPQDALKDQGYFDSGCSRRMTGNISYLTDFKEHDEGYVAFRR</sequence>
<organism evidence="1">
    <name type="scientific">Tanacetum cinerariifolium</name>
    <name type="common">Dalmatian daisy</name>
    <name type="synonym">Chrysanthemum cinerariifolium</name>
    <dbReference type="NCBI Taxonomy" id="118510"/>
    <lineage>
        <taxon>Eukaryota</taxon>
        <taxon>Viridiplantae</taxon>
        <taxon>Streptophyta</taxon>
        <taxon>Embryophyta</taxon>
        <taxon>Tracheophyta</taxon>
        <taxon>Spermatophyta</taxon>
        <taxon>Magnoliopsida</taxon>
        <taxon>eudicotyledons</taxon>
        <taxon>Gunneridae</taxon>
        <taxon>Pentapetalae</taxon>
        <taxon>asterids</taxon>
        <taxon>campanulids</taxon>
        <taxon>Asterales</taxon>
        <taxon>Asteraceae</taxon>
        <taxon>Asteroideae</taxon>
        <taxon>Anthemideae</taxon>
        <taxon>Anthemidinae</taxon>
        <taxon>Tanacetum</taxon>
    </lineage>
</organism>
<reference evidence="1" key="1">
    <citation type="journal article" date="2019" name="Sci. Rep.">
        <title>Draft genome of Tanacetum cinerariifolium, the natural source of mosquito coil.</title>
        <authorList>
            <person name="Yamashiro T."/>
            <person name="Shiraishi A."/>
            <person name="Satake H."/>
            <person name="Nakayama K."/>
        </authorList>
    </citation>
    <scope>NUCLEOTIDE SEQUENCE</scope>
</reference>
<proteinExistence type="predicted"/>
<dbReference type="AlphaFoldDB" id="A0A699JQM1"/>
<accession>A0A699JQM1</accession>